<proteinExistence type="predicted"/>
<keyword evidence="2" id="KW-1185">Reference proteome</keyword>
<sequence>MKFEPTHVCLPDLPLTTLSTMSLSAVVMGRLTLVSLQEGIEGQDSHSLANVSHVAQEEERAQYGSLEYH</sequence>
<evidence type="ECO:0000313" key="1">
    <source>
        <dbReference type="EMBL" id="MPC85576.1"/>
    </source>
</evidence>
<dbReference type="EMBL" id="VSRR010068852">
    <property type="protein sequence ID" value="MPC85576.1"/>
    <property type="molecule type" value="Genomic_DNA"/>
</dbReference>
<organism evidence="1 2">
    <name type="scientific">Portunus trituberculatus</name>
    <name type="common">Swimming crab</name>
    <name type="synonym">Neptunus trituberculatus</name>
    <dbReference type="NCBI Taxonomy" id="210409"/>
    <lineage>
        <taxon>Eukaryota</taxon>
        <taxon>Metazoa</taxon>
        <taxon>Ecdysozoa</taxon>
        <taxon>Arthropoda</taxon>
        <taxon>Crustacea</taxon>
        <taxon>Multicrustacea</taxon>
        <taxon>Malacostraca</taxon>
        <taxon>Eumalacostraca</taxon>
        <taxon>Eucarida</taxon>
        <taxon>Decapoda</taxon>
        <taxon>Pleocyemata</taxon>
        <taxon>Brachyura</taxon>
        <taxon>Eubrachyura</taxon>
        <taxon>Portunoidea</taxon>
        <taxon>Portunidae</taxon>
        <taxon>Portuninae</taxon>
        <taxon>Portunus</taxon>
    </lineage>
</organism>
<dbReference type="AlphaFoldDB" id="A0A5B7IV78"/>
<dbReference type="Proteomes" id="UP000324222">
    <property type="component" value="Unassembled WGS sequence"/>
</dbReference>
<reference evidence="1 2" key="1">
    <citation type="submission" date="2019-05" db="EMBL/GenBank/DDBJ databases">
        <title>Another draft genome of Portunus trituberculatus and its Hox gene families provides insights of decapod evolution.</title>
        <authorList>
            <person name="Jeong J.-H."/>
            <person name="Song I."/>
            <person name="Kim S."/>
            <person name="Choi T."/>
            <person name="Kim D."/>
            <person name="Ryu S."/>
            <person name="Kim W."/>
        </authorList>
    </citation>
    <scope>NUCLEOTIDE SEQUENCE [LARGE SCALE GENOMIC DNA]</scope>
    <source>
        <tissue evidence="1">Muscle</tissue>
    </source>
</reference>
<name>A0A5B7IV78_PORTR</name>
<comment type="caution">
    <text evidence="1">The sequence shown here is derived from an EMBL/GenBank/DDBJ whole genome shotgun (WGS) entry which is preliminary data.</text>
</comment>
<evidence type="ECO:0000313" key="2">
    <source>
        <dbReference type="Proteomes" id="UP000324222"/>
    </source>
</evidence>
<accession>A0A5B7IV78</accession>
<protein>
    <submittedName>
        <fullName evidence="1">Uncharacterized protein</fullName>
    </submittedName>
</protein>
<gene>
    <name evidence="1" type="ORF">E2C01_080357</name>
</gene>